<dbReference type="OMA" id="KEWWLAN"/>
<dbReference type="InterPro" id="IPR009057">
    <property type="entry name" value="Homeodomain-like_sf"/>
</dbReference>
<dbReference type="Pfam" id="PF03791">
    <property type="entry name" value="KNOX2"/>
    <property type="match status" value="1"/>
</dbReference>
<keyword evidence="8" id="KW-1185">Reference proteome</keyword>
<feature type="compositionally biased region" description="Polar residues" evidence="5">
    <location>
        <begin position="116"/>
        <end position="128"/>
    </location>
</feature>
<feature type="region of interest" description="Disordered" evidence="5">
    <location>
        <begin position="103"/>
        <end position="128"/>
    </location>
</feature>
<evidence type="ECO:0000256" key="1">
    <source>
        <dbReference type="ARBA" id="ARBA00023125"/>
    </source>
</evidence>
<feature type="region of interest" description="Disordered" evidence="5">
    <location>
        <begin position="1"/>
        <end position="26"/>
    </location>
</feature>
<dbReference type="PROSITE" id="PS50071">
    <property type="entry name" value="HOMEOBOX_2"/>
    <property type="match status" value="1"/>
</dbReference>
<dbReference type="SMART" id="SM01256">
    <property type="entry name" value="KNOX2"/>
    <property type="match status" value="1"/>
</dbReference>
<dbReference type="GO" id="GO:0003677">
    <property type="term" value="F:DNA binding"/>
    <property type="evidence" value="ECO:0007669"/>
    <property type="project" value="UniProtKB-UniRule"/>
</dbReference>
<dbReference type="EMBL" id="DF237062">
    <property type="protein sequence ID" value="GAQ82499.1"/>
    <property type="molecule type" value="Genomic_DNA"/>
</dbReference>
<dbReference type="Pfam" id="PF05920">
    <property type="entry name" value="Homeobox_KN"/>
    <property type="match status" value="1"/>
</dbReference>
<evidence type="ECO:0000313" key="8">
    <source>
        <dbReference type="Proteomes" id="UP000054558"/>
    </source>
</evidence>
<dbReference type="GO" id="GO:0005634">
    <property type="term" value="C:nucleus"/>
    <property type="evidence" value="ECO:0000318"/>
    <property type="project" value="GO_Central"/>
</dbReference>
<comment type="subcellular location">
    <subcellularLocation>
        <location evidence="4">Nucleus</location>
    </subcellularLocation>
</comment>
<name>A0A0U9HJH2_KLENI</name>
<dbReference type="SMART" id="SM00389">
    <property type="entry name" value="HOX"/>
    <property type="match status" value="1"/>
</dbReference>
<accession>A0A0U9HJH2</accession>
<gene>
    <name evidence="7" type="ORF">KFL_001130180</name>
</gene>
<dbReference type="OrthoDB" id="10056939at2759"/>
<feature type="domain" description="Homeobox" evidence="6">
    <location>
        <begin position="354"/>
        <end position="417"/>
    </location>
</feature>
<evidence type="ECO:0000256" key="2">
    <source>
        <dbReference type="ARBA" id="ARBA00023155"/>
    </source>
</evidence>
<dbReference type="InterPro" id="IPR050224">
    <property type="entry name" value="TALE_homeobox"/>
</dbReference>
<sequence length="489" mass="52287">MATHSAEAHRPGSPTSPLEALPRSASAPQLPSYSTLYAGLPLSIQEDSPLGFSVFDNLPSGSNFNFPPRAPGGNLSPRALGGDLSPRALAGSFSPGALGGNLSTRALPPFPPGGNLSPQALSPFSPGRNLSPQALLPFPPGANLNFSPGALGGSLSPPALSPLSLEALTRSPGQYPEADAIRRHDRYPELVGRLMDCLKVGASENEIRRLDAHRRCLVEESRGRAAGQGASAREPGLDKVMEVTCQQLVALKQQLQQPFDDANAFCSDVERRLAEIGLSRATKKPGKRREKSPSLTPWKGLDLEEEEPAAGPADAGAAGVLALVGAAGPADMGALKARMIALHGPAIARMDIDTWKKEPKARLPAAAIKVMRGWWAKHQDSPYPAENEKQRLAKRAGLELQQVNNWFINERKRHWTKAERRAEPRPAASPKVRAKPRGFAKARKRGAVAQAPRIVLGGHVAHDDGQMVNSTAYMQGRGLQMEGQVYNHL</sequence>
<evidence type="ECO:0000256" key="5">
    <source>
        <dbReference type="SAM" id="MobiDB-lite"/>
    </source>
</evidence>
<reference evidence="7 8" key="1">
    <citation type="journal article" date="2014" name="Nat. Commun.">
        <title>Klebsormidium flaccidum genome reveals primary factors for plant terrestrial adaptation.</title>
        <authorList>
            <person name="Hori K."/>
            <person name="Maruyama F."/>
            <person name="Fujisawa T."/>
            <person name="Togashi T."/>
            <person name="Yamamoto N."/>
            <person name="Seo M."/>
            <person name="Sato S."/>
            <person name="Yamada T."/>
            <person name="Mori H."/>
            <person name="Tajima N."/>
            <person name="Moriyama T."/>
            <person name="Ikeuchi M."/>
            <person name="Watanabe M."/>
            <person name="Wada H."/>
            <person name="Kobayashi K."/>
            <person name="Saito M."/>
            <person name="Masuda T."/>
            <person name="Sasaki-Sekimoto Y."/>
            <person name="Mashiguchi K."/>
            <person name="Awai K."/>
            <person name="Shimojima M."/>
            <person name="Masuda S."/>
            <person name="Iwai M."/>
            <person name="Nobusawa T."/>
            <person name="Narise T."/>
            <person name="Kondo S."/>
            <person name="Saito H."/>
            <person name="Sato R."/>
            <person name="Murakawa M."/>
            <person name="Ihara Y."/>
            <person name="Oshima-Yamada Y."/>
            <person name="Ohtaka K."/>
            <person name="Satoh M."/>
            <person name="Sonobe K."/>
            <person name="Ishii M."/>
            <person name="Ohtani R."/>
            <person name="Kanamori-Sato M."/>
            <person name="Honoki R."/>
            <person name="Miyazaki D."/>
            <person name="Mochizuki H."/>
            <person name="Umetsu J."/>
            <person name="Higashi K."/>
            <person name="Shibata D."/>
            <person name="Kamiya Y."/>
            <person name="Sato N."/>
            <person name="Nakamura Y."/>
            <person name="Tabata S."/>
            <person name="Ida S."/>
            <person name="Kurokawa K."/>
            <person name="Ohta H."/>
        </authorList>
    </citation>
    <scope>NUCLEOTIDE SEQUENCE [LARGE SCALE GENOMIC DNA]</scope>
    <source>
        <strain evidence="7 8">NIES-2285</strain>
    </source>
</reference>
<organism evidence="7 8">
    <name type="scientific">Klebsormidium nitens</name>
    <name type="common">Green alga</name>
    <name type="synonym">Ulothrix nitens</name>
    <dbReference type="NCBI Taxonomy" id="105231"/>
    <lineage>
        <taxon>Eukaryota</taxon>
        <taxon>Viridiplantae</taxon>
        <taxon>Streptophyta</taxon>
        <taxon>Klebsormidiophyceae</taxon>
        <taxon>Klebsormidiales</taxon>
        <taxon>Klebsormidiaceae</taxon>
        <taxon>Klebsormidium</taxon>
    </lineage>
</organism>
<feature type="DNA-binding region" description="Homeobox" evidence="4">
    <location>
        <begin position="356"/>
        <end position="418"/>
    </location>
</feature>
<dbReference type="SUPFAM" id="SSF46689">
    <property type="entry name" value="Homeodomain-like"/>
    <property type="match status" value="1"/>
</dbReference>
<feature type="region of interest" description="Disordered" evidence="5">
    <location>
        <begin position="280"/>
        <end position="312"/>
    </location>
</feature>
<dbReference type="Gene3D" id="1.10.10.60">
    <property type="entry name" value="Homeodomain-like"/>
    <property type="match status" value="1"/>
</dbReference>
<evidence type="ECO:0000256" key="4">
    <source>
        <dbReference type="PROSITE-ProRule" id="PRU00108"/>
    </source>
</evidence>
<dbReference type="PANTHER" id="PTHR11850">
    <property type="entry name" value="HOMEOBOX PROTEIN TRANSCRIPTION FACTORS"/>
    <property type="match status" value="1"/>
</dbReference>
<keyword evidence="2 4" id="KW-0371">Homeobox</keyword>
<keyword evidence="1 4" id="KW-0238">DNA-binding</keyword>
<dbReference type="STRING" id="105231.A0A0U9HJH2"/>
<evidence type="ECO:0000259" key="6">
    <source>
        <dbReference type="PROSITE" id="PS50071"/>
    </source>
</evidence>
<proteinExistence type="predicted"/>
<dbReference type="CDD" id="cd00086">
    <property type="entry name" value="homeodomain"/>
    <property type="match status" value="1"/>
</dbReference>
<evidence type="ECO:0000313" key="7">
    <source>
        <dbReference type="EMBL" id="GAQ82499.1"/>
    </source>
</evidence>
<dbReference type="InterPro" id="IPR008422">
    <property type="entry name" value="KN_HD"/>
</dbReference>
<feature type="region of interest" description="Disordered" evidence="5">
    <location>
        <begin position="417"/>
        <end position="446"/>
    </location>
</feature>
<dbReference type="Proteomes" id="UP000054558">
    <property type="component" value="Unassembled WGS sequence"/>
</dbReference>
<dbReference type="InterPro" id="IPR005541">
    <property type="entry name" value="KNOX2"/>
</dbReference>
<feature type="compositionally biased region" description="Basic residues" evidence="5">
    <location>
        <begin position="432"/>
        <end position="446"/>
    </location>
</feature>
<feature type="compositionally biased region" description="Basic residues" evidence="5">
    <location>
        <begin position="281"/>
        <end position="290"/>
    </location>
</feature>
<dbReference type="AlphaFoldDB" id="A0A0U9HJH2"/>
<protein>
    <submittedName>
        <fullName evidence="7">Homeobox protein</fullName>
    </submittedName>
</protein>
<dbReference type="GO" id="GO:0006355">
    <property type="term" value="P:regulation of DNA-templated transcription"/>
    <property type="evidence" value="ECO:0007669"/>
    <property type="project" value="InterPro"/>
</dbReference>
<dbReference type="InterPro" id="IPR001356">
    <property type="entry name" value="HD"/>
</dbReference>
<feature type="compositionally biased region" description="Basic and acidic residues" evidence="5">
    <location>
        <begin position="1"/>
        <end position="10"/>
    </location>
</feature>
<evidence type="ECO:0000256" key="3">
    <source>
        <dbReference type="ARBA" id="ARBA00023242"/>
    </source>
</evidence>
<keyword evidence="3 4" id="KW-0539">Nucleus</keyword>